<name>A0ABD5CRT0_9BURK</name>
<dbReference type="Pfam" id="PF05947">
    <property type="entry name" value="T6SS_TssF"/>
    <property type="match status" value="1"/>
</dbReference>
<gene>
    <name evidence="1" type="ORF">QF025_006840</name>
</gene>
<evidence type="ECO:0000313" key="1">
    <source>
        <dbReference type="EMBL" id="MDR6208039.1"/>
    </source>
</evidence>
<reference evidence="1 2" key="1">
    <citation type="submission" date="2023-08" db="EMBL/GenBank/DDBJ databases">
        <title>Genome sequencing of plant associated microbes to promote plant fitness in Sorghum bicolor and Oryza sativa.</title>
        <authorList>
            <person name="Coleman-Derr D."/>
        </authorList>
    </citation>
    <scope>NUCLEOTIDE SEQUENCE [LARGE SCALE GENOMIC DNA]</scope>
    <source>
        <strain evidence="1 2">SLBN-33</strain>
    </source>
</reference>
<dbReference type="NCBIfam" id="TIGR03359">
    <property type="entry name" value="VI_chp_6"/>
    <property type="match status" value="1"/>
</dbReference>
<dbReference type="PANTHER" id="PTHR35370:SF1">
    <property type="entry name" value="TYPE VI SECRETION SYSTEM COMPONENT TSSF1"/>
    <property type="match status" value="1"/>
</dbReference>
<proteinExistence type="predicted"/>
<organism evidence="1 2">
    <name type="scientific">Paraburkholderia graminis</name>
    <dbReference type="NCBI Taxonomy" id="60548"/>
    <lineage>
        <taxon>Bacteria</taxon>
        <taxon>Pseudomonadati</taxon>
        <taxon>Pseudomonadota</taxon>
        <taxon>Betaproteobacteria</taxon>
        <taxon>Burkholderiales</taxon>
        <taxon>Burkholderiaceae</taxon>
        <taxon>Paraburkholderia</taxon>
    </lineage>
</organism>
<dbReference type="PANTHER" id="PTHR35370">
    <property type="entry name" value="CYTOPLASMIC PROTEIN-RELATED-RELATED"/>
    <property type="match status" value="1"/>
</dbReference>
<dbReference type="AlphaFoldDB" id="A0ABD5CRT0"/>
<dbReference type="RefSeq" id="WP_310035479.1">
    <property type="nucleotide sequence ID" value="NZ_JAVIZN010000003.1"/>
</dbReference>
<protein>
    <submittedName>
        <fullName evidence="1">Type VI secretion system protein ImpG</fullName>
    </submittedName>
</protein>
<sequence length="573" mass="63762">MFNTYYEQELASLRTLAAEFATRNPAIAPLLGSGVAPDPDVERLLEGVAFLTGLMRQRLDDEFPEFIQELAQLLFPQYLRPLPCMSILQFTPKGVLGGAVVVEAGAEVASVAIDGVRTIFRTAFPVSIEPVTLRSLRWDGGEVGARSLLAEFSFEGIDANAWDADSLRFYLGDSFSEATRLLLLLMRHVREIRIGTTDGPITVLQPDAINAPGLHGDLPLLPYPDNAHPAFCQMREYFAFAEKFLFVDLLGIRQWRSRGDTGRFFVRFVFNDVPAWAPDVREGTLVLNATPIVNLFNADAHPIKFDHRQAEHRIQLSAQGGKQVAHIYEVDSVSGYQSSREVKYRPFGSFDSGRDVYHVRIRPSLISEGHDHYLAIPYTQGVLASDEPQTLSVRVACTHGKLPEGLRLGDISESADTSPARLRFRNIRSITTYRAPVIDEGLLWRVLSHLTANHLRLSGPEQLRSLLSLQLPEGRGTQVDQTLSRRIESIEQLAVAHTRRFVRGLPVEGSNVDLTCRGDHFVNLGGLFLFGSILDEFFAGTTSLNTFTALSVRDSLSGESLQWPPKIGRQRLL</sequence>
<dbReference type="Proteomes" id="UP001245184">
    <property type="component" value="Unassembled WGS sequence"/>
</dbReference>
<evidence type="ECO:0000313" key="2">
    <source>
        <dbReference type="Proteomes" id="UP001245184"/>
    </source>
</evidence>
<dbReference type="InterPro" id="IPR010272">
    <property type="entry name" value="T6SS_TssF"/>
</dbReference>
<comment type="caution">
    <text evidence="1">The sequence shown here is derived from an EMBL/GenBank/DDBJ whole genome shotgun (WGS) entry which is preliminary data.</text>
</comment>
<dbReference type="EMBL" id="JAVIZN010000003">
    <property type="protein sequence ID" value="MDR6208039.1"/>
    <property type="molecule type" value="Genomic_DNA"/>
</dbReference>
<accession>A0ABD5CRT0</accession>
<dbReference type="PIRSF" id="PIRSF028304">
    <property type="entry name" value="UCP028304"/>
    <property type="match status" value="1"/>
</dbReference>